<dbReference type="Proteomes" id="UP000515856">
    <property type="component" value="Chromosome"/>
</dbReference>
<dbReference type="KEGG" id="ehn:H9Q80_12460"/>
<keyword evidence="2" id="KW-1185">Reference proteome</keyword>
<proteinExistence type="predicted"/>
<organism evidence="1 2">
    <name type="scientific">[Eubacterium] hominis</name>
    <dbReference type="NCBI Taxonomy" id="2764325"/>
    <lineage>
        <taxon>Bacteria</taxon>
        <taxon>Bacillati</taxon>
        <taxon>Bacillota</taxon>
        <taxon>Erysipelotrichia</taxon>
        <taxon>Erysipelotrichales</taxon>
        <taxon>Erysipelotrichaceae</taxon>
        <taxon>Amedibacillus</taxon>
    </lineage>
</organism>
<evidence type="ECO:0000313" key="1">
    <source>
        <dbReference type="EMBL" id="QNM11073.1"/>
    </source>
</evidence>
<reference evidence="1 2" key="1">
    <citation type="submission" date="2020-08" db="EMBL/GenBank/DDBJ databases">
        <authorList>
            <person name="Liu C."/>
            <person name="Sun Q."/>
        </authorList>
    </citation>
    <scope>NUCLEOTIDE SEQUENCE [LARGE SCALE GENOMIC DNA]</scope>
    <source>
        <strain evidence="1 2">NSJ-61</strain>
    </source>
</reference>
<name>A0A7G9GJU1_9FIRM</name>
<dbReference type="EMBL" id="CP060636">
    <property type="protein sequence ID" value="QNM11073.1"/>
    <property type="molecule type" value="Genomic_DNA"/>
</dbReference>
<dbReference type="RefSeq" id="WP_117453880.1">
    <property type="nucleotide sequence ID" value="NZ_CP060636.1"/>
</dbReference>
<dbReference type="AlphaFoldDB" id="A0A7G9GJU1"/>
<evidence type="ECO:0000313" key="2">
    <source>
        <dbReference type="Proteomes" id="UP000515856"/>
    </source>
</evidence>
<gene>
    <name evidence="1" type="ORF">H9Q80_12460</name>
</gene>
<protein>
    <submittedName>
        <fullName evidence="1">Uncharacterized protein</fullName>
    </submittedName>
</protein>
<sequence>MDEVFQQFQTWFLSKKAKWDTLGIQVDKAGLSEFGHQYWIKMHSDQGLGNIVLYESNGYYWVDFEGGNYDYDVMFQRSGITFQNIDELDCYEKDFVQHITRTNV</sequence>
<accession>A0A7G9GJU1</accession>